<dbReference type="GO" id="GO:0003677">
    <property type="term" value="F:DNA binding"/>
    <property type="evidence" value="ECO:0007669"/>
    <property type="project" value="UniProtKB-KW"/>
</dbReference>
<protein>
    <submittedName>
        <fullName evidence="4">MarR family transcriptional regulator</fullName>
    </submittedName>
</protein>
<name>A0A150KJJ1_9BACI</name>
<evidence type="ECO:0000256" key="1">
    <source>
        <dbReference type="ARBA" id="ARBA00023125"/>
    </source>
</evidence>
<dbReference type="GO" id="GO:0006950">
    <property type="term" value="P:response to stress"/>
    <property type="evidence" value="ECO:0007669"/>
    <property type="project" value="TreeGrafter"/>
</dbReference>
<keyword evidence="5" id="KW-1185">Reference proteome</keyword>
<dbReference type="PROSITE" id="PS50995">
    <property type="entry name" value="HTH_MARR_2"/>
    <property type="match status" value="1"/>
</dbReference>
<dbReference type="PANTHER" id="PTHR33164">
    <property type="entry name" value="TRANSCRIPTIONAL REGULATOR, MARR FAMILY"/>
    <property type="match status" value="1"/>
</dbReference>
<dbReference type="OrthoDB" id="2389730at2"/>
<evidence type="ECO:0000259" key="2">
    <source>
        <dbReference type="PROSITE" id="PS50995"/>
    </source>
</evidence>
<reference evidence="4 6" key="2">
    <citation type="submission" date="2020-12" db="EMBL/GenBank/DDBJ databases">
        <title>Taxonomic evaluation of the Bacillus sporothermodurans group of bacteria based on whole genome sequences.</title>
        <authorList>
            <person name="Fiedler G."/>
            <person name="Herbstmann A.-D."/>
            <person name="Doll E."/>
            <person name="Wenning M."/>
            <person name="Brinks E."/>
            <person name="Kabisch J."/>
            <person name="Breitenwieser F."/>
            <person name="Lappann M."/>
            <person name="Boehnlein C."/>
            <person name="Franz C."/>
        </authorList>
    </citation>
    <scope>NUCLEOTIDE SEQUENCE [LARGE SCALE GENOMIC DNA]</scope>
    <source>
        <strain evidence="4 6">DSM 10599</strain>
    </source>
</reference>
<proteinExistence type="predicted"/>
<accession>A0A150KJJ1</accession>
<dbReference type="Proteomes" id="UP000595512">
    <property type="component" value="Chromosome"/>
</dbReference>
<dbReference type="PANTHER" id="PTHR33164:SF57">
    <property type="entry name" value="MARR-FAMILY TRANSCRIPTIONAL REGULATOR"/>
    <property type="match status" value="1"/>
</dbReference>
<dbReference type="STRING" id="46224.B4102_0973"/>
<dbReference type="EMBL" id="LQYN01000169">
    <property type="protein sequence ID" value="KYC84242.1"/>
    <property type="molecule type" value="Genomic_DNA"/>
</dbReference>
<dbReference type="InterPro" id="IPR036390">
    <property type="entry name" value="WH_DNA-bd_sf"/>
</dbReference>
<feature type="domain" description="HTH marR-type" evidence="2">
    <location>
        <begin position="1"/>
        <end position="136"/>
    </location>
</feature>
<dbReference type="Proteomes" id="UP000075666">
    <property type="component" value="Unassembled WGS sequence"/>
</dbReference>
<gene>
    <name evidence="3" type="ORF">B4102_0973</name>
    <name evidence="4" type="ORF">JGZ69_04320</name>
</gene>
<evidence type="ECO:0000313" key="3">
    <source>
        <dbReference type="EMBL" id="KYC84242.1"/>
    </source>
</evidence>
<dbReference type="EMBL" id="CP066701">
    <property type="protein sequence ID" value="QQX26154.1"/>
    <property type="molecule type" value="Genomic_DNA"/>
</dbReference>
<dbReference type="SMART" id="SM00347">
    <property type="entry name" value="HTH_MARR"/>
    <property type="match status" value="1"/>
</dbReference>
<keyword evidence="1" id="KW-0238">DNA-binding</keyword>
<dbReference type="AlphaFoldDB" id="A0A150KJJ1"/>
<dbReference type="InterPro" id="IPR039422">
    <property type="entry name" value="MarR/SlyA-like"/>
</dbReference>
<evidence type="ECO:0000313" key="5">
    <source>
        <dbReference type="Proteomes" id="UP000075666"/>
    </source>
</evidence>
<evidence type="ECO:0000313" key="6">
    <source>
        <dbReference type="Proteomes" id="UP000595512"/>
    </source>
</evidence>
<dbReference type="KEGG" id="hspo:JGZ69_04320"/>
<dbReference type="Gene3D" id="1.10.10.10">
    <property type="entry name" value="Winged helix-like DNA-binding domain superfamily/Winged helix DNA-binding domain"/>
    <property type="match status" value="1"/>
</dbReference>
<dbReference type="InterPro" id="IPR036388">
    <property type="entry name" value="WH-like_DNA-bd_sf"/>
</dbReference>
<dbReference type="Pfam" id="PF01047">
    <property type="entry name" value="MarR"/>
    <property type="match status" value="1"/>
</dbReference>
<organism evidence="3 5">
    <name type="scientific">Heyndrickxia sporothermodurans</name>
    <dbReference type="NCBI Taxonomy" id="46224"/>
    <lineage>
        <taxon>Bacteria</taxon>
        <taxon>Bacillati</taxon>
        <taxon>Bacillota</taxon>
        <taxon>Bacilli</taxon>
        <taxon>Bacillales</taxon>
        <taxon>Bacillaceae</taxon>
        <taxon>Heyndrickxia</taxon>
    </lineage>
</organism>
<dbReference type="InterPro" id="IPR000835">
    <property type="entry name" value="HTH_MarR-typ"/>
</dbReference>
<evidence type="ECO:0000313" key="4">
    <source>
        <dbReference type="EMBL" id="QQX26154.1"/>
    </source>
</evidence>
<reference evidence="3 5" key="1">
    <citation type="submission" date="2016-01" db="EMBL/GenBank/DDBJ databases">
        <title>Genome Sequences of Twelve Sporeforming Bacillus Species Isolated from Foods.</title>
        <authorList>
            <person name="Berendsen E.M."/>
            <person name="Wells-Bennik M.H."/>
            <person name="Krawcyk A.O."/>
            <person name="De Jong A."/>
            <person name="Holsappel S."/>
            <person name="Eijlander R.T."/>
            <person name="Kuipers O.P."/>
        </authorList>
    </citation>
    <scope>NUCLEOTIDE SEQUENCE [LARGE SCALE GENOMIC DNA]</scope>
    <source>
        <strain evidence="3 5">B4102</strain>
    </source>
</reference>
<sequence>MLTDHVLQLIEYEIALLVRLTTAHSPKLGSLDRSEYLLLSELEKSSPLAINSLAENLLLNLSTASRQVSALEAKKYIRRFPDAQNGRISLVELTDEGHEILRKVQMARYSAYTEMLCDWSAEELKSLEENLSRLNNDFKKWNR</sequence>
<dbReference type="PATRIC" id="fig|46224.3.peg.2116"/>
<dbReference type="SUPFAM" id="SSF46785">
    <property type="entry name" value="Winged helix' DNA-binding domain"/>
    <property type="match status" value="1"/>
</dbReference>
<dbReference type="RefSeq" id="WP_066236007.1">
    <property type="nucleotide sequence ID" value="NZ_JABWTQ010000076.1"/>
</dbReference>
<dbReference type="PRINTS" id="PR00598">
    <property type="entry name" value="HTHMARR"/>
</dbReference>
<dbReference type="GO" id="GO:0003700">
    <property type="term" value="F:DNA-binding transcription factor activity"/>
    <property type="evidence" value="ECO:0007669"/>
    <property type="project" value="InterPro"/>
</dbReference>